<dbReference type="InterPro" id="IPR027417">
    <property type="entry name" value="P-loop_NTPase"/>
</dbReference>
<feature type="domain" description="AAA" evidence="4">
    <location>
        <begin position="254"/>
        <end position="424"/>
    </location>
</feature>
<evidence type="ECO:0000256" key="1">
    <source>
        <dbReference type="ARBA" id="ARBA00022741"/>
    </source>
</evidence>
<keyword evidence="1" id="KW-0547">Nucleotide-binding</keyword>
<keyword evidence="6" id="KW-1185">Reference proteome</keyword>
<protein>
    <submittedName>
        <fullName evidence="5">AAA family ATPase</fullName>
    </submittedName>
</protein>
<evidence type="ECO:0000256" key="3">
    <source>
        <dbReference type="SAM" id="MobiDB-lite"/>
    </source>
</evidence>
<reference evidence="5 6" key="1">
    <citation type="submission" date="2019-09" db="EMBL/GenBank/DDBJ databases">
        <title>Actinomadura physcomitrii sp. nov., a novel actinomycete isolated from moss [Physcomitrium sphaericum (Ludw) Fuernr].</title>
        <authorList>
            <person name="Liu C."/>
            <person name="Zhuang X."/>
        </authorList>
    </citation>
    <scope>NUCLEOTIDE SEQUENCE [LARGE SCALE GENOMIC DNA]</scope>
    <source>
        <strain evidence="5 6">CYP1-1B</strain>
    </source>
</reference>
<dbReference type="SUPFAM" id="SSF52540">
    <property type="entry name" value="P-loop containing nucleoside triphosphate hydrolases"/>
    <property type="match status" value="1"/>
</dbReference>
<dbReference type="GO" id="GO:0005524">
    <property type="term" value="F:ATP binding"/>
    <property type="evidence" value="ECO:0007669"/>
    <property type="project" value="UniProtKB-KW"/>
</dbReference>
<dbReference type="PANTHER" id="PTHR43384:SF6">
    <property type="entry name" value="SEPTUM SITE-DETERMINING PROTEIN MIND HOMOLOG, CHLOROPLASTIC"/>
    <property type="match status" value="1"/>
</dbReference>
<dbReference type="GO" id="GO:0016887">
    <property type="term" value="F:ATP hydrolysis activity"/>
    <property type="evidence" value="ECO:0007669"/>
    <property type="project" value="TreeGrafter"/>
</dbReference>
<dbReference type="AlphaFoldDB" id="A0A6L3W5S2"/>
<proteinExistence type="predicted"/>
<gene>
    <name evidence="5" type="ORF">F9B16_09030</name>
</gene>
<feature type="region of interest" description="Disordered" evidence="3">
    <location>
        <begin position="146"/>
        <end position="213"/>
    </location>
</feature>
<dbReference type="GO" id="GO:0005829">
    <property type="term" value="C:cytosol"/>
    <property type="evidence" value="ECO:0007669"/>
    <property type="project" value="TreeGrafter"/>
</dbReference>
<dbReference type="InterPro" id="IPR050625">
    <property type="entry name" value="ParA/MinD_ATPase"/>
</dbReference>
<organism evidence="5 6">
    <name type="scientific">Actinomadura montaniterrae</name>
    <dbReference type="NCBI Taxonomy" id="1803903"/>
    <lineage>
        <taxon>Bacteria</taxon>
        <taxon>Bacillati</taxon>
        <taxon>Actinomycetota</taxon>
        <taxon>Actinomycetes</taxon>
        <taxon>Streptosporangiales</taxon>
        <taxon>Thermomonosporaceae</taxon>
        <taxon>Actinomadura</taxon>
    </lineage>
</organism>
<dbReference type="Proteomes" id="UP000483004">
    <property type="component" value="Unassembled WGS sequence"/>
</dbReference>
<comment type="caution">
    <text evidence="5">The sequence shown here is derived from an EMBL/GenBank/DDBJ whole genome shotgun (WGS) entry which is preliminary data.</text>
</comment>
<keyword evidence="2" id="KW-0067">ATP-binding</keyword>
<sequence length="532" mass="56434">MAAVTVGRTVCSKGPVWAPVDQTYGALGKVVMATAPNLVVAGNQGVARKLRETGRFPVVFDVASASELRDLSKSGKVSPPAAFMFAPGFDEDLPGAGVAALANGLVRNGFKVLVHASFTERDDVFDPQVIAAGKRLRMSDLLARLCGGESNPSNEPPPPPEPWAAPGPSAGAPTGQAAARLRPREFLNGRLDSGPPAGPRVRPQGVIGGQPAARFTPVDAGAWQNRSGTAPANVWTATAATSVPTVAPTARRGRVIAVASAKGGVGKTSTTVNLAVHTARLLRATGRAGSAVVVDTNFQQADVARYLSLQSPTVFDLLQAPDALSVQSIRQHLAFVPEIGLYALLGPPDTVSAAPEAINSTLYRRILAVLRQAFDFVFIDTPVAELYHSTFIDLILPETDSILVPVEPNRVTLEAARKWLAAITAPQNPQGGAIPAEKISLILNRARPDVECGPEEVMNLLSGWRFIGLISENKRWTRAVNARRLLDLHVGSELAGTLQEIMRVVSDDPVFATPMTTHPLSRWKKLLIPKGR</sequence>
<accession>A0A6L3W5S2</accession>
<dbReference type="GO" id="GO:0009898">
    <property type="term" value="C:cytoplasmic side of plasma membrane"/>
    <property type="evidence" value="ECO:0007669"/>
    <property type="project" value="TreeGrafter"/>
</dbReference>
<evidence type="ECO:0000259" key="4">
    <source>
        <dbReference type="Pfam" id="PF13614"/>
    </source>
</evidence>
<feature type="compositionally biased region" description="Low complexity" evidence="3">
    <location>
        <begin position="166"/>
        <end position="179"/>
    </location>
</feature>
<dbReference type="GO" id="GO:0051782">
    <property type="term" value="P:negative regulation of cell division"/>
    <property type="evidence" value="ECO:0007669"/>
    <property type="project" value="TreeGrafter"/>
</dbReference>
<dbReference type="OrthoDB" id="3448281at2"/>
<dbReference type="InterPro" id="IPR025669">
    <property type="entry name" value="AAA_dom"/>
</dbReference>
<evidence type="ECO:0000313" key="5">
    <source>
        <dbReference type="EMBL" id="KAB2385934.1"/>
    </source>
</evidence>
<evidence type="ECO:0000256" key="2">
    <source>
        <dbReference type="ARBA" id="ARBA00022840"/>
    </source>
</evidence>
<dbReference type="EMBL" id="WBMR01000017">
    <property type="protein sequence ID" value="KAB2385934.1"/>
    <property type="molecule type" value="Genomic_DNA"/>
</dbReference>
<dbReference type="Gene3D" id="3.40.50.300">
    <property type="entry name" value="P-loop containing nucleotide triphosphate hydrolases"/>
    <property type="match status" value="1"/>
</dbReference>
<name>A0A6L3W5S2_9ACTN</name>
<dbReference type="PANTHER" id="PTHR43384">
    <property type="entry name" value="SEPTUM SITE-DETERMINING PROTEIN MIND HOMOLOG, CHLOROPLASTIC-RELATED"/>
    <property type="match status" value="1"/>
</dbReference>
<evidence type="ECO:0000313" key="6">
    <source>
        <dbReference type="Proteomes" id="UP000483004"/>
    </source>
</evidence>
<feature type="compositionally biased region" description="Pro residues" evidence="3">
    <location>
        <begin position="154"/>
        <end position="165"/>
    </location>
</feature>
<dbReference type="Pfam" id="PF13614">
    <property type="entry name" value="AAA_31"/>
    <property type="match status" value="1"/>
</dbReference>